<dbReference type="Pfam" id="PF00270">
    <property type="entry name" value="DEAD"/>
    <property type="match status" value="1"/>
</dbReference>
<dbReference type="InterPro" id="IPR033454">
    <property type="entry name" value="RecG_wedge"/>
</dbReference>
<evidence type="ECO:0000256" key="6">
    <source>
        <dbReference type="ARBA" id="ARBA00022806"/>
    </source>
</evidence>
<sequence>MAESPSQPSGVSFFKRKSFYQPGRETNLNSPVQYLKGVGPKKAYYFRRIGVETIKDLIFLVPRRYLDRKNLTPIRDLKVGEEGTFIGKILVAGTQKTQTKGEVVRIVVGDNTGIINVTWFNRPDLKKTFRVNQEVILSGTVSYFRGKSMVNPYYELIEEGKEDYIYSGTIIPIYPLTENLSLWDVRRTMRQALKFAQPLLKETLPKKILEKYSFPDLPSALNSLHFPETIESAIVAQKRLVYEEFFYFECLLALNKIRKRDDAPILLNRNDLTEKFLATLPFSLTQSQKEVIKEIEEDLTKGRSMTRLLQGDVGSGKTVIALYAMVLACENQTQACLMAPTEILAEQHFLNWHNRLSNLGIKSALLTSSIKKKEKERIYKELIEGEIGIIFGTHALIEEECQFKNLSLVVVDEQHRFGVMQRAKLLTKGKSPHFLVMTATPIPRTLSLTLYGDLDVSTLKEKPPGRKKIITRLTTERNRPKVYEFIRNKLKEGRQVYILCPLIEESERLDLASAKKTYEEIKLIFSGFSVALLHGRMRSEERIKTMEDFRKGLIQILVTTTVIEVGVDVPNATVILIEHPERFGLAQLHQLRGRVGRGEEVSYCILIAPEDIGEEAKERLSHFEKSDDGFLLAEKDLEFRGPGQFFGFRQHGLPDFKIGDPLKEKAILFQAREDAFAIIKEDPNLAKEENRVIKENIPKRFKEREDLLKVI</sequence>
<dbReference type="NCBIfam" id="TIGR00643">
    <property type="entry name" value="recG"/>
    <property type="match status" value="1"/>
</dbReference>
<evidence type="ECO:0000256" key="14">
    <source>
        <dbReference type="ARBA" id="ARBA00048988"/>
    </source>
</evidence>
<dbReference type="GO" id="GO:0005524">
    <property type="term" value="F:ATP binding"/>
    <property type="evidence" value="ECO:0007669"/>
    <property type="project" value="UniProtKB-KW"/>
</dbReference>
<keyword evidence="9 15" id="KW-0233">DNA recombination</keyword>
<evidence type="ECO:0000259" key="17">
    <source>
        <dbReference type="PROSITE" id="PS51194"/>
    </source>
</evidence>
<comment type="catalytic activity">
    <reaction evidence="14 15">
        <text>ATP + H2O = ADP + phosphate + H(+)</text>
        <dbReference type="Rhea" id="RHEA:13065"/>
        <dbReference type="ChEBI" id="CHEBI:15377"/>
        <dbReference type="ChEBI" id="CHEBI:15378"/>
        <dbReference type="ChEBI" id="CHEBI:30616"/>
        <dbReference type="ChEBI" id="CHEBI:43474"/>
        <dbReference type="ChEBI" id="CHEBI:456216"/>
        <dbReference type="EC" id="5.6.2.4"/>
    </reaction>
</comment>
<evidence type="ECO:0000313" key="18">
    <source>
        <dbReference type="EMBL" id="HGE98517.1"/>
    </source>
</evidence>
<protein>
    <recommendedName>
        <fullName evidence="2 15">ATP-dependent DNA helicase RecG</fullName>
        <ecNumber evidence="13 15">5.6.2.4</ecNumber>
    </recommendedName>
</protein>
<dbReference type="SMART" id="SM00487">
    <property type="entry name" value="DEXDc"/>
    <property type="match status" value="1"/>
</dbReference>
<comment type="function">
    <text evidence="15">Plays a critical role in recombination and DNA repair. Helps process Holliday junction intermediates to mature products by catalyzing branch migration. Has replication fork regression activity, unwinds stalled or blocked replication forks to make a HJ that can be resolved. Has a DNA unwinding activity characteristic of a DNA helicase with 3'-5' polarity.</text>
</comment>
<reference evidence="18" key="1">
    <citation type="journal article" date="2020" name="mSystems">
        <title>Genome- and Community-Level Interaction Insights into Carbon Utilization and Element Cycling Functions of Hydrothermarchaeota in Hydrothermal Sediment.</title>
        <authorList>
            <person name="Zhou Z."/>
            <person name="Liu Y."/>
            <person name="Xu W."/>
            <person name="Pan J."/>
            <person name="Luo Z.H."/>
            <person name="Li M."/>
        </authorList>
    </citation>
    <scope>NUCLEOTIDE SEQUENCE [LARGE SCALE GENOMIC DNA]</scope>
    <source>
        <strain evidence="18">SpSt-906</strain>
    </source>
</reference>
<comment type="similarity">
    <text evidence="1 15">Belongs to the helicase family. RecG subfamily.</text>
</comment>
<evidence type="ECO:0000259" key="16">
    <source>
        <dbReference type="PROSITE" id="PS51192"/>
    </source>
</evidence>
<dbReference type="Gene3D" id="3.40.50.300">
    <property type="entry name" value="P-loop containing nucleotide triphosphate hydrolases"/>
    <property type="match status" value="2"/>
</dbReference>
<dbReference type="Pfam" id="PF00271">
    <property type="entry name" value="Helicase_C"/>
    <property type="match status" value="1"/>
</dbReference>
<feature type="domain" description="Helicase C-terminal" evidence="17">
    <location>
        <begin position="481"/>
        <end position="638"/>
    </location>
</feature>
<name>A0A7C3YZ00_UNCW3</name>
<dbReference type="NCBIfam" id="NF008168">
    <property type="entry name" value="PRK10917.2-2"/>
    <property type="match status" value="1"/>
</dbReference>
<dbReference type="PANTHER" id="PTHR47964:SF1">
    <property type="entry name" value="ATP-DEPENDENT DNA HELICASE HOMOLOG RECG, CHLOROPLASTIC"/>
    <property type="match status" value="1"/>
</dbReference>
<keyword evidence="6 15" id="KW-0347">Helicase</keyword>
<dbReference type="Gene3D" id="2.40.50.140">
    <property type="entry name" value="Nucleic acid-binding proteins"/>
    <property type="match status" value="1"/>
</dbReference>
<dbReference type="InterPro" id="IPR012340">
    <property type="entry name" value="NA-bd_OB-fold"/>
</dbReference>
<keyword evidence="11" id="KW-0413">Isomerase</keyword>
<evidence type="ECO:0000256" key="1">
    <source>
        <dbReference type="ARBA" id="ARBA00007504"/>
    </source>
</evidence>
<organism evidence="18">
    <name type="scientific">candidate division WOR-3 bacterium</name>
    <dbReference type="NCBI Taxonomy" id="2052148"/>
    <lineage>
        <taxon>Bacteria</taxon>
        <taxon>Bacteria division WOR-3</taxon>
    </lineage>
</organism>
<dbReference type="EMBL" id="DTMQ01000003">
    <property type="protein sequence ID" value="HGE98517.1"/>
    <property type="molecule type" value="Genomic_DNA"/>
</dbReference>
<evidence type="ECO:0000256" key="4">
    <source>
        <dbReference type="ARBA" id="ARBA00022763"/>
    </source>
</evidence>
<dbReference type="GO" id="GO:0016787">
    <property type="term" value="F:hydrolase activity"/>
    <property type="evidence" value="ECO:0007669"/>
    <property type="project" value="UniProtKB-KW"/>
</dbReference>
<evidence type="ECO:0000256" key="9">
    <source>
        <dbReference type="ARBA" id="ARBA00023172"/>
    </source>
</evidence>
<comment type="catalytic activity">
    <reaction evidence="12 15">
        <text>Couples ATP hydrolysis with the unwinding of duplex DNA by translocating in the 3'-5' direction.</text>
        <dbReference type="EC" id="5.6.2.4"/>
    </reaction>
</comment>
<dbReference type="GO" id="GO:0006281">
    <property type="term" value="P:DNA repair"/>
    <property type="evidence" value="ECO:0007669"/>
    <property type="project" value="UniProtKB-UniRule"/>
</dbReference>
<evidence type="ECO:0000256" key="13">
    <source>
        <dbReference type="ARBA" id="ARBA00034808"/>
    </source>
</evidence>
<evidence type="ECO:0000256" key="11">
    <source>
        <dbReference type="ARBA" id="ARBA00023235"/>
    </source>
</evidence>
<dbReference type="GO" id="GO:0003677">
    <property type="term" value="F:DNA binding"/>
    <property type="evidence" value="ECO:0007669"/>
    <property type="project" value="UniProtKB-KW"/>
</dbReference>
<feature type="domain" description="Helicase ATP-binding" evidence="16">
    <location>
        <begin position="298"/>
        <end position="459"/>
    </location>
</feature>
<evidence type="ECO:0000256" key="3">
    <source>
        <dbReference type="ARBA" id="ARBA00022741"/>
    </source>
</evidence>
<keyword evidence="10 15" id="KW-0234">DNA repair</keyword>
<dbReference type="GO" id="GO:0006310">
    <property type="term" value="P:DNA recombination"/>
    <property type="evidence" value="ECO:0007669"/>
    <property type="project" value="UniProtKB-UniRule"/>
</dbReference>
<dbReference type="CDD" id="cd04488">
    <property type="entry name" value="RecG_wedge_OBF"/>
    <property type="match status" value="1"/>
</dbReference>
<keyword evidence="5 15" id="KW-0378">Hydrolase</keyword>
<dbReference type="SMART" id="SM00490">
    <property type="entry name" value="HELICc"/>
    <property type="match status" value="1"/>
</dbReference>
<evidence type="ECO:0000256" key="7">
    <source>
        <dbReference type="ARBA" id="ARBA00022840"/>
    </source>
</evidence>
<evidence type="ECO:0000256" key="2">
    <source>
        <dbReference type="ARBA" id="ARBA00017846"/>
    </source>
</evidence>
<keyword evidence="3 15" id="KW-0547">Nucleotide-binding</keyword>
<dbReference type="EC" id="5.6.2.4" evidence="13 15"/>
<proteinExistence type="inferred from homology"/>
<dbReference type="SUPFAM" id="SSF50249">
    <property type="entry name" value="Nucleic acid-binding proteins"/>
    <property type="match status" value="1"/>
</dbReference>
<dbReference type="GO" id="GO:0043138">
    <property type="term" value="F:3'-5' DNA helicase activity"/>
    <property type="evidence" value="ECO:0007669"/>
    <property type="project" value="UniProtKB-EC"/>
</dbReference>
<evidence type="ECO:0000256" key="8">
    <source>
        <dbReference type="ARBA" id="ARBA00023125"/>
    </source>
</evidence>
<accession>A0A7C3YZ00</accession>
<dbReference type="InterPro" id="IPR047112">
    <property type="entry name" value="RecG/Mfd"/>
</dbReference>
<comment type="caution">
    <text evidence="18">The sequence shown here is derived from an EMBL/GenBank/DDBJ whole genome shotgun (WGS) entry which is preliminary data.</text>
</comment>
<dbReference type="Pfam" id="PF17191">
    <property type="entry name" value="RecG_wedge"/>
    <property type="match status" value="1"/>
</dbReference>
<dbReference type="InterPro" id="IPR011545">
    <property type="entry name" value="DEAD/DEAH_box_helicase_dom"/>
</dbReference>
<keyword evidence="4 15" id="KW-0227">DNA damage</keyword>
<dbReference type="PROSITE" id="PS51194">
    <property type="entry name" value="HELICASE_CTER"/>
    <property type="match status" value="1"/>
</dbReference>
<evidence type="ECO:0000256" key="12">
    <source>
        <dbReference type="ARBA" id="ARBA00034617"/>
    </source>
</evidence>
<evidence type="ECO:0000256" key="10">
    <source>
        <dbReference type="ARBA" id="ARBA00023204"/>
    </source>
</evidence>
<evidence type="ECO:0000256" key="5">
    <source>
        <dbReference type="ARBA" id="ARBA00022801"/>
    </source>
</evidence>
<dbReference type="InterPro" id="IPR004609">
    <property type="entry name" value="ATP-dep_DNA_helicase_RecG"/>
</dbReference>
<keyword evidence="7 15" id="KW-0067">ATP-binding</keyword>
<dbReference type="InterPro" id="IPR027417">
    <property type="entry name" value="P-loop_NTPase"/>
</dbReference>
<dbReference type="NCBIfam" id="NF008165">
    <property type="entry name" value="PRK10917.1-3"/>
    <property type="match status" value="1"/>
</dbReference>
<dbReference type="PANTHER" id="PTHR47964">
    <property type="entry name" value="ATP-DEPENDENT DNA HELICASE HOMOLOG RECG, CHLOROPLASTIC"/>
    <property type="match status" value="1"/>
</dbReference>
<dbReference type="AlphaFoldDB" id="A0A7C3YZ00"/>
<evidence type="ECO:0000256" key="15">
    <source>
        <dbReference type="RuleBase" id="RU363016"/>
    </source>
</evidence>
<dbReference type="InterPro" id="IPR014001">
    <property type="entry name" value="Helicase_ATP-bd"/>
</dbReference>
<dbReference type="InterPro" id="IPR001650">
    <property type="entry name" value="Helicase_C-like"/>
</dbReference>
<keyword evidence="8" id="KW-0238">DNA-binding</keyword>
<dbReference type="PROSITE" id="PS51192">
    <property type="entry name" value="HELICASE_ATP_BIND_1"/>
    <property type="match status" value="1"/>
</dbReference>
<gene>
    <name evidence="18" type="primary">recG</name>
    <name evidence="18" type="ORF">ENX07_00340</name>
</gene>
<dbReference type="InterPro" id="IPR045562">
    <property type="entry name" value="RecG_dom3_C"/>
</dbReference>
<dbReference type="SUPFAM" id="SSF52540">
    <property type="entry name" value="P-loop containing nucleoside triphosphate hydrolases"/>
    <property type="match status" value="2"/>
</dbReference>
<dbReference type="CDD" id="cd17992">
    <property type="entry name" value="DEXHc_RecG"/>
    <property type="match status" value="1"/>
</dbReference>
<dbReference type="Pfam" id="PF19833">
    <property type="entry name" value="RecG_dom3_C"/>
    <property type="match status" value="1"/>
</dbReference>